<accession>A0ABV9H525</accession>
<keyword evidence="3" id="KW-1185">Reference proteome</keyword>
<feature type="region of interest" description="Disordered" evidence="1">
    <location>
        <begin position="256"/>
        <end position="292"/>
    </location>
</feature>
<evidence type="ECO:0000313" key="3">
    <source>
        <dbReference type="Proteomes" id="UP001596042"/>
    </source>
</evidence>
<protein>
    <submittedName>
        <fullName evidence="2">Uncharacterized protein</fullName>
    </submittedName>
</protein>
<gene>
    <name evidence="2" type="ORF">ACFO1V_09925</name>
</gene>
<feature type="compositionally biased region" description="Polar residues" evidence="1">
    <location>
        <begin position="259"/>
        <end position="274"/>
    </location>
</feature>
<dbReference type="EMBL" id="JBHSEL010000095">
    <property type="protein sequence ID" value="MFC4625529.1"/>
    <property type="molecule type" value="Genomic_DNA"/>
</dbReference>
<dbReference type="RefSeq" id="WP_374834302.1">
    <property type="nucleotide sequence ID" value="NZ_JBHEEZ010000046.1"/>
</dbReference>
<evidence type="ECO:0000256" key="1">
    <source>
        <dbReference type="SAM" id="MobiDB-lite"/>
    </source>
</evidence>
<proteinExistence type="predicted"/>
<organism evidence="2 3">
    <name type="scientific">Daeguia caeni</name>
    <dbReference type="NCBI Taxonomy" id="439612"/>
    <lineage>
        <taxon>Bacteria</taxon>
        <taxon>Pseudomonadati</taxon>
        <taxon>Pseudomonadota</taxon>
        <taxon>Alphaproteobacteria</taxon>
        <taxon>Hyphomicrobiales</taxon>
        <taxon>Brucellaceae</taxon>
        <taxon>Daeguia</taxon>
    </lineage>
</organism>
<reference evidence="3" key="1">
    <citation type="journal article" date="2019" name="Int. J. Syst. Evol. Microbiol.">
        <title>The Global Catalogue of Microorganisms (GCM) 10K type strain sequencing project: providing services to taxonomists for standard genome sequencing and annotation.</title>
        <authorList>
            <consortium name="The Broad Institute Genomics Platform"/>
            <consortium name="The Broad Institute Genome Sequencing Center for Infectious Disease"/>
            <person name="Wu L."/>
            <person name="Ma J."/>
        </authorList>
    </citation>
    <scope>NUCLEOTIDE SEQUENCE [LARGE SCALE GENOMIC DNA]</scope>
    <source>
        <strain evidence="3">CGMCC 1.15731</strain>
    </source>
</reference>
<dbReference type="Proteomes" id="UP001596042">
    <property type="component" value="Unassembled WGS sequence"/>
</dbReference>
<comment type="caution">
    <text evidence="2">The sequence shown here is derived from an EMBL/GenBank/DDBJ whole genome shotgun (WGS) entry which is preliminary data.</text>
</comment>
<name>A0ABV9H525_9HYPH</name>
<sequence>MRERVMTPETAFIENGHLVLRDRNGIARWTTNPADGDANREANRGFDINRHRLHHIEKLILHRYGGPVDTDDAPAYLSVAFNAIAMSRRLRGWKQSAGPLLAWARQWTPLADPAEVAALATKVTASPRKLTGRTVGKLVRLTRSEWEALDIKTIDPFDLPPKRVAEMKADRKRQRDREAVNAARRKNGVRAMEDIQSNSIRAFCERNRLSERTFRYNAGKGEANLLKWLAKKGITGKLPQGVATLERASTLISRHGAATFQSSREPLSPKINSSPRRAAPKRPRRKLEPVKKETAMPSNVIDFAPILADPARREKLARLFNVVANSFSKSEPKAANRAG</sequence>
<evidence type="ECO:0000313" key="2">
    <source>
        <dbReference type="EMBL" id="MFC4625529.1"/>
    </source>
</evidence>